<proteinExistence type="predicted"/>
<organism evidence="1 2">
    <name type="scientific">Vigna unguiculata</name>
    <name type="common">Cowpea</name>
    <dbReference type="NCBI Taxonomy" id="3917"/>
    <lineage>
        <taxon>Eukaryota</taxon>
        <taxon>Viridiplantae</taxon>
        <taxon>Streptophyta</taxon>
        <taxon>Embryophyta</taxon>
        <taxon>Tracheophyta</taxon>
        <taxon>Spermatophyta</taxon>
        <taxon>Magnoliopsida</taxon>
        <taxon>eudicotyledons</taxon>
        <taxon>Gunneridae</taxon>
        <taxon>Pentapetalae</taxon>
        <taxon>rosids</taxon>
        <taxon>fabids</taxon>
        <taxon>Fabales</taxon>
        <taxon>Fabaceae</taxon>
        <taxon>Papilionoideae</taxon>
        <taxon>50 kb inversion clade</taxon>
        <taxon>NPAAA clade</taxon>
        <taxon>indigoferoid/millettioid clade</taxon>
        <taxon>Phaseoleae</taxon>
        <taxon>Vigna</taxon>
    </lineage>
</organism>
<protein>
    <submittedName>
        <fullName evidence="1">Uncharacterized protein</fullName>
    </submittedName>
</protein>
<keyword evidence="2" id="KW-1185">Reference proteome</keyword>
<dbReference type="AlphaFoldDB" id="A0A4D6N285"/>
<accession>A0A4D6N285</accession>
<gene>
    <name evidence="1" type="ORF">DEO72_LG9g1999</name>
</gene>
<dbReference type="Proteomes" id="UP000501690">
    <property type="component" value="Linkage Group LG9"/>
</dbReference>
<evidence type="ECO:0000313" key="2">
    <source>
        <dbReference type="Proteomes" id="UP000501690"/>
    </source>
</evidence>
<sequence>MERALLPRASFHRQLAGVPPRRCSSAATVPSRHHLLLASNSSLHAPSSSATAHEFPHHHLRPRPPRFCSTHHLLASAPTATRNHFRPHLHQLESTFRFTAAARSSRSLHLTQQPWLHHSPYLLVIGDDRVRDTREQMMLMQVVLVRLSLGAGITLDLASERG</sequence>
<name>A0A4D6N285_VIGUN</name>
<dbReference type="EMBL" id="CP039353">
    <property type="protein sequence ID" value="QCE06984.1"/>
    <property type="molecule type" value="Genomic_DNA"/>
</dbReference>
<reference evidence="1 2" key="1">
    <citation type="submission" date="2019-04" db="EMBL/GenBank/DDBJ databases">
        <title>An improved genome assembly and genetic linkage map for asparagus bean, Vigna unguiculata ssp. sesquipedialis.</title>
        <authorList>
            <person name="Xia Q."/>
            <person name="Zhang R."/>
            <person name="Dong Y."/>
        </authorList>
    </citation>
    <scope>NUCLEOTIDE SEQUENCE [LARGE SCALE GENOMIC DNA]</scope>
    <source>
        <tissue evidence="1">Leaf</tissue>
    </source>
</reference>
<evidence type="ECO:0000313" key="1">
    <source>
        <dbReference type="EMBL" id="QCE06984.1"/>
    </source>
</evidence>